<feature type="domain" description="EamA" evidence="12">
    <location>
        <begin position="142"/>
        <end position="279"/>
    </location>
</feature>
<dbReference type="PANTHER" id="PTHR30561">
    <property type="entry name" value="SMR FAMILY PROTON-DEPENDENT DRUG EFFLUX TRANSPORTER SUGE"/>
    <property type="match status" value="1"/>
</dbReference>
<dbReference type="GO" id="GO:0005886">
    <property type="term" value="C:plasma membrane"/>
    <property type="evidence" value="ECO:0007669"/>
    <property type="project" value="UniProtKB-SubCell"/>
</dbReference>
<keyword evidence="4" id="KW-0997">Cell inner membrane</keyword>
<keyword evidence="10 11" id="KW-0472">Membrane</keyword>
<evidence type="ECO:0000256" key="6">
    <source>
        <dbReference type="ARBA" id="ARBA00022692"/>
    </source>
</evidence>
<evidence type="ECO:0000256" key="9">
    <source>
        <dbReference type="ARBA" id="ARBA00023098"/>
    </source>
</evidence>
<feature type="transmembrane region" description="Helical" evidence="11">
    <location>
        <begin position="113"/>
        <end position="132"/>
    </location>
</feature>
<evidence type="ECO:0000313" key="14">
    <source>
        <dbReference type="Proteomes" id="UP000215188"/>
    </source>
</evidence>
<evidence type="ECO:0000256" key="8">
    <source>
        <dbReference type="ARBA" id="ARBA00022989"/>
    </source>
</evidence>
<keyword evidence="6 11" id="KW-0812">Transmembrane</keyword>
<dbReference type="OrthoDB" id="9783707at2"/>
<keyword evidence="3" id="KW-0444">Lipid biosynthesis</keyword>
<comment type="subcellular location">
    <subcellularLocation>
        <location evidence="1">Cell membrane</location>
        <topology evidence="1">Multi-pass membrane protein</topology>
    </subcellularLocation>
</comment>
<evidence type="ECO:0000256" key="3">
    <source>
        <dbReference type="ARBA" id="ARBA00022516"/>
    </source>
</evidence>
<keyword evidence="14" id="KW-1185">Reference proteome</keyword>
<evidence type="ECO:0000259" key="12">
    <source>
        <dbReference type="Pfam" id="PF00892"/>
    </source>
</evidence>
<feature type="transmembrane region" description="Helical" evidence="11">
    <location>
        <begin position="171"/>
        <end position="191"/>
    </location>
</feature>
<feature type="transmembrane region" description="Helical" evidence="11">
    <location>
        <begin position="235"/>
        <end position="257"/>
    </location>
</feature>
<gene>
    <name evidence="13" type="ORF">AOC33_06935</name>
</gene>
<keyword evidence="8 11" id="KW-1133">Transmembrane helix</keyword>
<feature type="transmembrane region" description="Helical" evidence="11">
    <location>
        <begin position="211"/>
        <end position="229"/>
    </location>
</feature>
<dbReference type="AlphaFoldDB" id="A0A229FTP6"/>
<dbReference type="InterPro" id="IPR000620">
    <property type="entry name" value="EamA_dom"/>
</dbReference>
<dbReference type="InterPro" id="IPR037185">
    <property type="entry name" value="EmrE-like"/>
</dbReference>
<dbReference type="GO" id="GO:0009245">
    <property type="term" value="P:lipid A biosynthetic process"/>
    <property type="evidence" value="ECO:0007669"/>
    <property type="project" value="UniProtKB-KW"/>
</dbReference>
<proteinExistence type="predicted"/>
<feature type="transmembrane region" description="Helical" evidence="11">
    <location>
        <begin position="87"/>
        <end position="107"/>
    </location>
</feature>
<sequence>MTIGVFTLVLIAALCHAIWNTIIKLSPDKSLETSLMNLSGSLIAIPAVLYFGIPESEVWIFLLGSLILHIAYYYSLSGAYQWGDMSLTYPIMRGMAPFFLLLITSIFAFEPLLLSSIIGVCLLCSGIVFLGIDSARVLNHKKAILFALLNALVIALYTIVDGLGVRASHDVFAYIAMFIFIDGIIYSSFVIYRRQKSSQHLKQYMINRWPYFSLGAIATTGSYGIALWAMSEAPISLVSALREVSVLFAVFIAWLYLKEKLSKQRIAGVVLVLLGSFFIKAM</sequence>
<keyword evidence="2" id="KW-1003">Cell membrane</keyword>
<dbReference type="InterPro" id="IPR000390">
    <property type="entry name" value="Small_drug/metabolite_transptr"/>
</dbReference>
<name>A0A229FTP6_9BURK</name>
<dbReference type="EMBL" id="NJGG01000002">
    <property type="protein sequence ID" value="OXL15040.1"/>
    <property type="molecule type" value="Genomic_DNA"/>
</dbReference>
<evidence type="ECO:0000256" key="10">
    <source>
        <dbReference type="ARBA" id="ARBA00023136"/>
    </source>
</evidence>
<reference evidence="13 14" key="1">
    <citation type="submission" date="2017-06" db="EMBL/GenBank/DDBJ databases">
        <title>Reclassification of a Polynucleobacter cosmopolitanus strain isolated from tropical Lake Victoria as Polynucleobacter victoriensis comb. nov.</title>
        <authorList>
            <person name="Hahn M.W."/>
        </authorList>
    </citation>
    <scope>NUCLEOTIDE SEQUENCE [LARGE SCALE GENOMIC DNA]</scope>
    <source>
        <strain evidence="13 14">MWH-MoIso2</strain>
    </source>
</reference>
<dbReference type="PANTHER" id="PTHR30561:SF9">
    <property type="entry name" value="4-AMINO-4-DEOXY-L-ARABINOSE-PHOSPHOUNDECAPRENOL FLIPPASE SUBUNIT ARNF-RELATED"/>
    <property type="match status" value="1"/>
</dbReference>
<evidence type="ECO:0000313" key="13">
    <source>
        <dbReference type="EMBL" id="OXL15040.1"/>
    </source>
</evidence>
<evidence type="ECO:0000256" key="5">
    <source>
        <dbReference type="ARBA" id="ARBA00022556"/>
    </source>
</evidence>
<evidence type="ECO:0000256" key="2">
    <source>
        <dbReference type="ARBA" id="ARBA00022475"/>
    </source>
</evidence>
<feature type="transmembrane region" description="Helical" evidence="11">
    <location>
        <begin position="144"/>
        <end position="165"/>
    </location>
</feature>
<evidence type="ECO:0000256" key="1">
    <source>
        <dbReference type="ARBA" id="ARBA00004651"/>
    </source>
</evidence>
<dbReference type="GO" id="GO:0009103">
    <property type="term" value="P:lipopolysaccharide biosynthetic process"/>
    <property type="evidence" value="ECO:0007669"/>
    <property type="project" value="UniProtKB-KW"/>
</dbReference>
<evidence type="ECO:0000256" key="11">
    <source>
        <dbReference type="SAM" id="Phobius"/>
    </source>
</evidence>
<organism evidence="13 14">
    <name type="scientific">Polynucleobacter cosmopolitanus</name>
    <dbReference type="NCBI Taxonomy" id="351345"/>
    <lineage>
        <taxon>Bacteria</taxon>
        <taxon>Pseudomonadati</taxon>
        <taxon>Pseudomonadota</taxon>
        <taxon>Betaproteobacteria</taxon>
        <taxon>Burkholderiales</taxon>
        <taxon>Burkholderiaceae</taxon>
        <taxon>Polynucleobacter</taxon>
    </lineage>
</organism>
<protein>
    <submittedName>
        <fullName evidence="13">Phosphonate utilization protein</fullName>
    </submittedName>
</protein>
<evidence type="ECO:0000256" key="4">
    <source>
        <dbReference type="ARBA" id="ARBA00022519"/>
    </source>
</evidence>
<dbReference type="RefSeq" id="WP_089516122.1">
    <property type="nucleotide sequence ID" value="NZ_NJGG01000002.1"/>
</dbReference>
<dbReference type="Gene3D" id="1.10.3730.20">
    <property type="match status" value="2"/>
</dbReference>
<keyword evidence="9" id="KW-0443">Lipid metabolism</keyword>
<dbReference type="Pfam" id="PF00892">
    <property type="entry name" value="EamA"/>
    <property type="match status" value="1"/>
</dbReference>
<accession>A0A229FTP6</accession>
<dbReference type="SUPFAM" id="SSF103481">
    <property type="entry name" value="Multidrug resistance efflux transporter EmrE"/>
    <property type="match status" value="2"/>
</dbReference>
<dbReference type="GO" id="GO:0022857">
    <property type="term" value="F:transmembrane transporter activity"/>
    <property type="evidence" value="ECO:0007669"/>
    <property type="project" value="InterPro"/>
</dbReference>
<dbReference type="Proteomes" id="UP000215188">
    <property type="component" value="Unassembled WGS sequence"/>
</dbReference>
<comment type="caution">
    <text evidence="13">The sequence shown here is derived from an EMBL/GenBank/DDBJ whole genome shotgun (WGS) entry which is preliminary data.</text>
</comment>
<keyword evidence="5" id="KW-0441">Lipid A biosynthesis</keyword>
<keyword evidence="7" id="KW-0448">Lipopolysaccharide biosynthesis</keyword>
<evidence type="ECO:0000256" key="7">
    <source>
        <dbReference type="ARBA" id="ARBA00022985"/>
    </source>
</evidence>
<feature type="transmembrane region" description="Helical" evidence="11">
    <location>
        <begin position="35"/>
        <end position="53"/>
    </location>
</feature>
<feature type="transmembrane region" description="Helical" evidence="11">
    <location>
        <begin position="59"/>
        <end position="75"/>
    </location>
</feature>
<feature type="transmembrane region" description="Helical" evidence="11">
    <location>
        <begin position="6"/>
        <end position="23"/>
    </location>
</feature>